<proteinExistence type="predicted"/>
<protein>
    <submittedName>
        <fullName evidence="2">Uncharacterized protein</fullName>
    </submittedName>
</protein>
<feature type="region of interest" description="Disordered" evidence="1">
    <location>
        <begin position="1"/>
        <end position="117"/>
    </location>
</feature>
<dbReference type="Proteomes" id="UP000827092">
    <property type="component" value="Unassembled WGS sequence"/>
</dbReference>
<organism evidence="2 3">
    <name type="scientific">Oedothorax gibbosus</name>
    <dbReference type="NCBI Taxonomy" id="931172"/>
    <lineage>
        <taxon>Eukaryota</taxon>
        <taxon>Metazoa</taxon>
        <taxon>Ecdysozoa</taxon>
        <taxon>Arthropoda</taxon>
        <taxon>Chelicerata</taxon>
        <taxon>Arachnida</taxon>
        <taxon>Araneae</taxon>
        <taxon>Araneomorphae</taxon>
        <taxon>Entelegynae</taxon>
        <taxon>Araneoidea</taxon>
        <taxon>Linyphiidae</taxon>
        <taxon>Erigoninae</taxon>
        <taxon>Oedothorax</taxon>
    </lineage>
</organism>
<evidence type="ECO:0000313" key="3">
    <source>
        <dbReference type="Proteomes" id="UP000827092"/>
    </source>
</evidence>
<dbReference type="InterPro" id="IPR022132">
    <property type="entry name" value="Abdominal-A"/>
</dbReference>
<dbReference type="Pfam" id="PF12407">
    <property type="entry name" value="Abdominal-A"/>
    <property type="match status" value="1"/>
</dbReference>
<gene>
    <name evidence="2" type="ORF">JTE90_020583</name>
</gene>
<dbReference type="EMBL" id="JAFNEN010000011">
    <property type="protein sequence ID" value="KAG8200944.1"/>
    <property type="molecule type" value="Genomic_DNA"/>
</dbReference>
<feature type="compositionally biased region" description="Basic and acidic residues" evidence="1">
    <location>
        <begin position="58"/>
        <end position="69"/>
    </location>
</feature>
<feature type="compositionally biased region" description="Polar residues" evidence="1">
    <location>
        <begin position="77"/>
        <end position="89"/>
    </location>
</feature>
<accession>A0AAV6VWG0</accession>
<dbReference type="AlphaFoldDB" id="A0AAV6VWG0"/>
<name>A0AAV6VWG0_9ARAC</name>
<reference evidence="2 3" key="1">
    <citation type="journal article" date="2022" name="Nat. Ecol. Evol.">
        <title>A masculinizing supergene underlies an exaggerated male reproductive morph in a spider.</title>
        <authorList>
            <person name="Hendrickx F."/>
            <person name="De Corte Z."/>
            <person name="Sonet G."/>
            <person name="Van Belleghem S.M."/>
            <person name="Kostlbacher S."/>
            <person name="Vangestel C."/>
        </authorList>
    </citation>
    <scope>NUCLEOTIDE SEQUENCE [LARGE SCALE GENOMIC DNA]</scope>
    <source>
        <strain evidence="2">W744_W776</strain>
    </source>
</reference>
<sequence>MKLKKELRAVKEINEQARLEAKLKDQDDGKRKSNSSSGSSGSGEKKDSASKDQYINKVKQDMDARRESIQDEDNDSRNSTNTDISTTSVGDIVDTSPGMDRLGARPLIPSSDEASLP</sequence>
<comment type="caution">
    <text evidence="2">The sequence shown here is derived from an EMBL/GenBank/DDBJ whole genome shotgun (WGS) entry which is preliminary data.</text>
</comment>
<keyword evidence="3" id="KW-1185">Reference proteome</keyword>
<feature type="compositionally biased region" description="Basic and acidic residues" evidence="1">
    <location>
        <begin position="1"/>
        <end position="31"/>
    </location>
</feature>
<evidence type="ECO:0000256" key="1">
    <source>
        <dbReference type="SAM" id="MobiDB-lite"/>
    </source>
</evidence>
<evidence type="ECO:0000313" key="2">
    <source>
        <dbReference type="EMBL" id="KAG8200944.1"/>
    </source>
</evidence>